<dbReference type="Proteomes" id="UP000594263">
    <property type="component" value="Unplaced"/>
</dbReference>
<evidence type="ECO:0000256" key="7">
    <source>
        <dbReference type="ARBA" id="ARBA00022884"/>
    </source>
</evidence>
<dbReference type="GO" id="GO:0035925">
    <property type="term" value="F:mRNA 3'-UTR AU-rich region binding"/>
    <property type="evidence" value="ECO:0007669"/>
    <property type="project" value="TreeGrafter"/>
</dbReference>
<keyword evidence="5" id="KW-0698">rRNA processing</keyword>
<dbReference type="GO" id="GO:0034473">
    <property type="term" value="P:U1 snRNA 3'-end processing"/>
    <property type="evidence" value="ECO:0007669"/>
    <property type="project" value="TreeGrafter"/>
</dbReference>
<dbReference type="AlphaFoldDB" id="A0A7N0UHP0"/>
<dbReference type="PANTHER" id="PTHR11097:SF9">
    <property type="entry name" value="EXOSOME COMPLEX COMPONENT RRP43"/>
    <property type="match status" value="1"/>
</dbReference>
<comment type="similarity">
    <text evidence="3">Belongs to the RNase PH family.</text>
</comment>
<evidence type="ECO:0000259" key="9">
    <source>
        <dbReference type="Pfam" id="PF03725"/>
    </source>
</evidence>
<dbReference type="GO" id="GO:0016075">
    <property type="term" value="P:rRNA catabolic process"/>
    <property type="evidence" value="ECO:0007669"/>
    <property type="project" value="TreeGrafter"/>
</dbReference>
<evidence type="ECO:0000256" key="4">
    <source>
        <dbReference type="ARBA" id="ARBA00022490"/>
    </source>
</evidence>
<accession>A0A7N0UHP0</accession>
<dbReference type="InterPro" id="IPR036345">
    <property type="entry name" value="ExoRNase_PH_dom2_sf"/>
</dbReference>
<evidence type="ECO:0000256" key="1">
    <source>
        <dbReference type="ARBA" id="ARBA00004496"/>
    </source>
</evidence>
<dbReference type="GO" id="GO:0071038">
    <property type="term" value="P:TRAMP-dependent tRNA surveillance pathway"/>
    <property type="evidence" value="ECO:0007669"/>
    <property type="project" value="TreeGrafter"/>
</dbReference>
<dbReference type="GO" id="GO:0000467">
    <property type="term" value="P:exonucleolytic trimming to generate mature 3'-end of 5.8S rRNA from tricistronic rRNA transcript (SSU-rRNA, 5.8S rRNA, LSU-rRNA)"/>
    <property type="evidence" value="ECO:0007669"/>
    <property type="project" value="TreeGrafter"/>
</dbReference>
<dbReference type="InterPro" id="IPR020568">
    <property type="entry name" value="Ribosomal_Su5_D2-typ_SF"/>
</dbReference>
<evidence type="ECO:0000256" key="6">
    <source>
        <dbReference type="ARBA" id="ARBA00022835"/>
    </source>
</evidence>
<proteinExistence type="inferred from homology"/>
<dbReference type="Pfam" id="PF03725">
    <property type="entry name" value="RNase_PH_C"/>
    <property type="match status" value="1"/>
</dbReference>
<name>A0A7N0UHP0_KALFE</name>
<keyword evidence="6" id="KW-0271">Exosome</keyword>
<dbReference type="PANTHER" id="PTHR11097">
    <property type="entry name" value="EXOSOME COMPLEX EXONUCLEASE RIBOSOMAL RNA PROCESSING PROTEIN"/>
    <property type="match status" value="1"/>
</dbReference>
<dbReference type="SUPFAM" id="SSF54211">
    <property type="entry name" value="Ribosomal protein S5 domain 2-like"/>
    <property type="match status" value="1"/>
</dbReference>
<dbReference type="Gene3D" id="3.30.230.70">
    <property type="entry name" value="GHMP Kinase, N-terminal domain"/>
    <property type="match status" value="1"/>
</dbReference>
<evidence type="ECO:0000256" key="8">
    <source>
        <dbReference type="ARBA" id="ARBA00023242"/>
    </source>
</evidence>
<evidence type="ECO:0000256" key="2">
    <source>
        <dbReference type="ARBA" id="ARBA00004604"/>
    </source>
</evidence>
<dbReference type="InterPro" id="IPR015847">
    <property type="entry name" value="ExoRNase_PH_dom2"/>
</dbReference>
<dbReference type="EnsemblPlants" id="Kaladp0067s0007.1.v1.1">
    <property type="protein sequence ID" value="Kaladp0067s0007.1.v1.1"/>
    <property type="gene ID" value="Kaladp0067s0007.v1.1"/>
</dbReference>
<keyword evidence="7" id="KW-0694">RNA-binding</keyword>
<keyword evidence="11" id="KW-1185">Reference proteome</keyword>
<feature type="domain" description="Exoribonuclease phosphorolytic" evidence="9">
    <location>
        <begin position="197"/>
        <end position="259"/>
    </location>
</feature>
<dbReference type="GO" id="GO:0000177">
    <property type="term" value="C:cytoplasmic exosome (RNase complex)"/>
    <property type="evidence" value="ECO:0007669"/>
    <property type="project" value="TreeGrafter"/>
</dbReference>
<comment type="subcellular location">
    <subcellularLocation>
        <location evidence="1">Cytoplasm</location>
    </subcellularLocation>
    <subcellularLocation>
        <location evidence="2">Nucleus</location>
        <location evidence="2">Nucleolus</location>
    </subcellularLocation>
</comment>
<evidence type="ECO:0000256" key="5">
    <source>
        <dbReference type="ARBA" id="ARBA00022552"/>
    </source>
</evidence>
<evidence type="ECO:0000313" key="11">
    <source>
        <dbReference type="Proteomes" id="UP000594263"/>
    </source>
</evidence>
<dbReference type="GO" id="GO:0034475">
    <property type="term" value="P:U4 snRNA 3'-end processing"/>
    <property type="evidence" value="ECO:0007669"/>
    <property type="project" value="TreeGrafter"/>
</dbReference>
<dbReference type="GO" id="GO:0005730">
    <property type="term" value="C:nucleolus"/>
    <property type="evidence" value="ECO:0007669"/>
    <property type="project" value="UniProtKB-SubCell"/>
</dbReference>
<keyword evidence="8" id="KW-0539">Nucleus</keyword>
<dbReference type="GO" id="GO:0000176">
    <property type="term" value="C:nuclear exosome (RNase complex)"/>
    <property type="evidence" value="ECO:0007669"/>
    <property type="project" value="TreeGrafter"/>
</dbReference>
<dbReference type="GO" id="GO:0034476">
    <property type="term" value="P:U5 snRNA 3'-end processing"/>
    <property type="evidence" value="ECO:0007669"/>
    <property type="project" value="TreeGrafter"/>
</dbReference>
<organism evidence="10 11">
    <name type="scientific">Kalanchoe fedtschenkoi</name>
    <name type="common">Lavender scallops</name>
    <name type="synonym">South American air plant</name>
    <dbReference type="NCBI Taxonomy" id="63787"/>
    <lineage>
        <taxon>Eukaryota</taxon>
        <taxon>Viridiplantae</taxon>
        <taxon>Streptophyta</taxon>
        <taxon>Embryophyta</taxon>
        <taxon>Tracheophyta</taxon>
        <taxon>Spermatophyta</taxon>
        <taxon>Magnoliopsida</taxon>
        <taxon>eudicotyledons</taxon>
        <taxon>Gunneridae</taxon>
        <taxon>Pentapetalae</taxon>
        <taxon>Saxifragales</taxon>
        <taxon>Crassulaceae</taxon>
        <taxon>Kalanchoe</taxon>
    </lineage>
</organism>
<evidence type="ECO:0000313" key="10">
    <source>
        <dbReference type="EnsemblPlants" id="Kaladp0067s0007.1.v1.1"/>
    </source>
</evidence>
<dbReference type="SUPFAM" id="SSF55666">
    <property type="entry name" value="Ribonuclease PH domain 2-like"/>
    <property type="match status" value="1"/>
</dbReference>
<dbReference type="Gramene" id="Kaladp0067s0007.1.v1.1">
    <property type="protein sequence ID" value="Kaladp0067s0007.1.v1.1"/>
    <property type="gene ID" value="Kaladp0067s0007.v1.1"/>
</dbReference>
<dbReference type="GO" id="GO:0071035">
    <property type="term" value="P:nuclear polyadenylation-dependent rRNA catabolic process"/>
    <property type="evidence" value="ECO:0007669"/>
    <property type="project" value="TreeGrafter"/>
</dbReference>
<dbReference type="InterPro" id="IPR027408">
    <property type="entry name" value="PNPase/RNase_PH_dom_sf"/>
</dbReference>
<protein>
    <recommendedName>
        <fullName evidence="9">Exoribonuclease phosphorolytic domain-containing protein</fullName>
    </recommendedName>
</protein>
<reference evidence="10" key="1">
    <citation type="submission" date="2021-01" db="UniProtKB">
        <authorList>
            <consortium name="EnsemblPlants"/>
        </authorList>
    </citation>
    <scope>IDENTIFICATION</scope>
</reference>
<dbReference type="OMA" id="EVNISEX"/>
<evidence type="ECO:0000256" key="3">
    <source>
        <dbReference type="ARBA" id="ARBA00006678"/>
    </source>
</evidence>
<keyword evidence="4" id="KW-0963">Cytoplasm</keyword>
<dbReference type="GO" id="GO:0071028">
    <property type="term" value="P:nuclear mRNA surveillance"/>
    <property type="evidence" value="ECO:0007669"/>
    <property type="project" value="TreeGrafter"/>
</dbReference>
<sequence>MGLPDASEDLSSEIEVNAFRRLFSLFASTNGYQPGTGFEQFLTEYKLVAKYFGPRAVRSSDGSALVKIGSTTMLAAIMMEVMIPLTEFLDGDCIAIEFHMPPICFPLVRPGRPAGTRALISGKAGWMAYLDVYCLDVDGVLFDAALLSAVAALSHLRIPQVFLNDDGRIVVVSEEGEGKIDKELVNKEKRELNLTNIPFSLTCILHKGYILADLTAEEESVMETLINVVLDSSGQIVSLYKPGCPVLAHTSVLKDCVELIKKRAVELHEILNEAISDMDVESASLFT</sequence>
<dbReference type="InterPro" id="IPR050590">
    <property type="entry name" value="Exosome_comp_Rrp42_subfam"/>
</dbReference>